<evidence type="ECO:0000313" key="3">
    <source>
        <dbReference type="Proteomes" id="UP000037023"/>
    </source>
</evidence>
<gene>
    <name evidence="2" type="ORF">ADK34_06120</name>
</gene>
<organism evidence="2 3">
    <name type="scientific">Streptomyces viridochromogenes</name>
    <dbReference type="NCBI Taxonomy" id="1938"/>
    <lineage>
        <taxon>Bacteria</taxon>
        <taxon>Bacillati</taxon>
        <taxon>Actinomycetota</taxon>
        <taxon>Actinomycetes</taxon>
        <taxon>Kitasatosporales</taxon>
        <taxon>Streptomycetaceae</taxon>
        <taxon>Streptomyces</taxon>
    </lineage>
</organism>
<proteinExistence type="predicted"/>
<feature type="compositionally biased region" description="Pro residues" evidence="1">
    <location>
        <begin position="126"/>
        <end position="135"/>
    </location>
</feature>
<feature type="region of interest" description="Disordered" evidence="1">
    <location>
        <begin position="61"/>
        <end position="102"/>
    </location>
</feature>
<dbReference type="PATRIC" id="fig|1938.6.peg.1346"/>
<feature type="compositionally biased region" description="Gly residues" evidence="1">
    <location>
        <begin position="68"/>
        <end position="80"/>
    </location>
</feature>
<dbReference type="AlphaFoldDB" id="A0A0L8L9R8"/>
<comment type="caution">
    <text evidence="2">The sequence shown here is derived from an EMBL/GenBank/DDBJ whole genome shotgun (WGS) entry which is preliminary data.</text>
</comment>
<name>A0A0L8L9R8_STRVR</name>
<dbReference type="Proteomes" id="UP000037023">
    <property type="component" value="Unassembled WGS sequence"/>
</dbReference>
<feature type="compositionally biased region" description="Basic and acidic residues" evidence="1">
    <location>
        <begin position="84"/>
        <end position="97"/>
    </location>
</feature>
<feature type="region of interest" description="Disordered" evidence="1">
    <location>
        <begin position="120"/>
        <end position="146"/>
    </location>
</feature>
<protein>
    <submittedName>
        <fullName evidence="2">Uncharacterized protein</fullName>
    </submittedName>
</protein>
<evidence type="ECO:0000313" key="2">
    <source>
        <dbReference type="EMBL" id="KOG34885.1"/>
    </source>
</evidence>
<dbReference type="EMBL" id="LGUP01000036">
    <property type="protein sequence ID" value="KOG34885.1"/>
    <property type="molecule type" value="Genomic_DNA"/>
</dbReference>
<sequence>MATERDPVAALPASDARSAARRAADAAEQLQCVFDAFPDLKVLAVYVEGELIGVATRAMYPSAPVDSGGRGESGSPGAGGDVDLSERRFGSRGDGDRSAMPGASRHYTAFTYHCSACPASSGPVYSPSPTPPPCPRCTGPTEAELR</sequence>
<reference evidence="2 3" key="1">
    <citation type="submission" date="2015-06" db="EMBL/GenBank/DDBJ databases">
        <authorList>
            <person name="Hoefler B.C."/>
            <person name="Straight P.D."/>
        </authorList>
    </citation>
    <scope>NUCLEOTIDE SEQUENCE [LARGE SCALE GENOMIC DNA]</scope>
    <source>
        <strain evidence="2 3">NRRL 3427</strain>
    </source>
</reference>
<accession>A0A0L8L9R8</accession>
<evidence type="ECO:0000256" key="1">
    <source>
        <dbReference type="SAM" id="MobiDB-lite"/>
    </source>
</evidence>